<reference evidence="7" key="1">
    <citation type="journal article" date="2020" name="mSystems">
        <title>Genome- and Community-Level Interaction Insights into Carbon Utilization and Element Cycling Functions of Hydrothermarchaeota in Hydrothermal Sediment.</title>
        <authorList>
            <person name="Zhou Z."/>
            <person name="Liu Y."/>
            <person name="Xu W."/>
            <person name="Pan J."/>
            <person name="Luo Z.H."/>
            <person name="Li M."/>
        </authorList>
    </citation>
    <scope>NUCLEOTIDE SEQUENCE [LARGE SCALE GENOMIC DNA]</scope>
    <source>
        <strain evidence="7">SpSt-479</strain>
    </source>
</reference>
<feature type="transmembrane region" description="Helical" evidence="5">
    <location>
        <begin position="35"/>
        <end position="59"/>
    </location>
</feature>
<keyword evidence="3 5" id="KW-1133">Transmembrane helix</keyword>
<feature type="transmembrane region" description="Helical" evidence="5">
    <location>
        <begin position="161"/>
        <end position="191"/>
    </location>
</feature>
<evidence type="ECO:0000259" key="6">
    <source>
        <dbReference type="Pfam" id="PF04893"/>
    </source>
</evidence>
<dbReference type="Pfam" id="PF04893">
    <property type="entry name" value="Yip1"/>
    <property type="match status" value="1"/>
</dbReference>
<evidence type="ECO:0000313" key="7">
    <source>
        <dbReference type="EMBL" id="HFI92499.1"/>
    </source>
</evidence>
<dbReference type="AlphaFoldDB" id="A0A7V2ZM29"/>
<accession>A0A7V2ZM29</accession>
<evidence type="ECO:0000256" key="1">
    <source>
        <dbReference type="ARBA" id="ARBA00004141"/>
    </source>
</evidence>
<protein>
    <submittedName>
        <fullName evidence="7">YIP1 family protein</fullName>
    </submittedName>
</protein>
<keyword evidence="2 5" id="KW-0812">Transmembrane</keyword>
<dbReference type="RefSeq" id="WP_304142552.1">
    <property type="nucleotide sequence ID" value="NZ_JAOAIE010000010.1"/>
</dbReference>
<feature type="transmembrane region" description="Helical" evidence="5">
    <location>
        <begin position="71"/>
        <end position="93"/>
    </location>
</feature>
<gene>
    <name evidence="7" type="ORF">ENS31_13360</name>
</gene>
<comment type="caution">
    <text evidence="7">The sequence shown here is derived from an EMBL/GenBank/DDBJ whole genome shotgun (WGS) entry which is preliminary data.</text>
</comment>
<dbReference type="InterPro" id="IPR006977">
    <property type="entry name" value="Yip1_dom"/>
</dbReference>
<keyword evidence="4 5" id="KW-0472">Membrane</keyword>
<dbReference type="EMBL" id="DSUJ01000011">
    <property type="protein sequence ID" value="HFI92499.1"/>
    <property type="molecule type" value="Genomic_DNA"/>
</dbReference>
<evidence type="ECO:0000256" key="4">
    <source>
        <dbReference type="ARBA" id="ARBA00023136"/>
    </source>
</evidence>
<sequence>MNIVERAKNILISPKTEWEVIKNEQSTVADLFTKYALILALIPVIAGFIGQSLVGISLGPFGSFKVPVVNGLIYAVLYYVLTLAGIYLVAFIVDALAPSFGAQKDMISSLKVVVYSYTAVWVAGIFQILPMLAILSILGLYSLYLLYLGLNIVKGSPADKVLGYTAVVVIITIVVYFVIGAIVGAIALGGLMMGTLQGM</sequence>
<dbReference type="GO" id="GO:0016020">
    <property type="term" value="C:membrane"/>
    <property type="evidence" value="ECO:0007669"/>
    <property type="project" value="UniProtKB-SubCell"/>
</dbReference>
<name>A0A7V2ZM29_9BACT</name>
<feature type="domain" description="Yip1" evidence="6">
    <location>
        <begin position="9"/>
        <end position="178"/>
    </location>
</feature>
<feature type="transmembrane region" description="Helical" evidence="5">
    <location>
        <begin position="114"/>
        <end position="141"/>
    </location>
</feature>
<evidence type="ECO:0000256" key="2">
    <source>
        <dbReference type="ARBA" id="ARBA00022692"/>
    </source>
</evidence>
<proteinExistence type="predicted"/>
<organism evidence="7">
    <name type="scientific">Ignavibacterium album</name>
    <dbReference type="NCBI Taxonomy" id="591197"/>
    <lineage>
        <taxon>Bacteria</taxon>
        <taxon>Pseudomonadati</taxon>
        <taxon>Ignavibacteriota</taxon>
        <taxon>Ignavibacteria</taxon>
        <taxon>Ignavibacteriales</taxon>
        <taxon>Ignavibacteriaceae</taxon>
        <taxon>Ignavibacterium</taxon>
    </lineage>
</organism>
<evidence type="ECO:0000256" key="3">
    <source>
        <dbReference type="ARBA" id="ARBA00022989"/>
    </source>
</evidence>
<evidence type="ECO:0000256" key="5">
    <source>
        <dbReference type="SAM" id="Phobius"/>
    </source>
</evidence>
<comment type="subcellular location">
    <subcellularLocation>
        <location evidence="1">Membrane</location>
        <topology evidence="1">Multi-pass membrane protein</topology>
    </subcellularLocation>
</comment>